<feature type="binding site" evidence="10">
    <location>
        <position position="299"/>
    </location>
    <ligand>
        <name>Mg(2+)</name>
        <dbReference type="ChEBI" id="CHEBI:18420"/>
        <label>2</label>
    </ligand>
</feature>
<keyword evidence="7 8" id="KW-0460">Magnesium</keyword>
<feature type="binding site" evidence="10">
    <location>
        <position position="297"/>
    </location>
    <ligand>
        <name>Mg(2+)</name>
        <dbReference type="ChEBI" id="CHEBI:18420"/>
        <label>2</label>
    </ligand>
</feature>
<dbReference type="Proteomes" id="UP001497472">
    <property type="component" value="Unassembled WGS sequence"/>
</dbReference>
<name>A0AAV1J0W8_9NEOP</name>
<dbReference type="EMBL" id="CAVLEF010000004">
    <property type="protein sequence ID" value="CAK1543080.1"/>
    <property type="molecule type" value="Genomic_DNA"/>
</dbReference>
<keyword evidence="3 8" id="KW-0479">Metal-binding</keyword>
<feature type="binding site" evidence="10">
    <location>
        <position position="297"/>
    </location>
    <ligand>
        <name>Mg(2+)</name>
        <dbReference type="ChEBI" id="CHEBI:18420"/>
        <label>1</label>
    </ligand>
</feature>
<feature type="domain" description="Inositol 1,3,4-trisphosphate 5/6-kinase ATP-grasp" evidence="11">
    <location>
        <begin position="122"/>
        <end position="318"/>
    </location>
</feature>
<feature type="domain" description="Inositol-tetrakisphosphate 1-kinase N-terminal" evidence="12">
    <location>
        <begin position="11"/>
        <end position="99"/>
    </location>
</feature>
<dbReference type="AlphaFoldDB" id="A0AAV1J0W8"/>
<dbReference type="GO" id="GO:0005524">
    <property type="term" value="F:ATP binding"/>
    <property type="evidence" value="ECO:0007669"/>
    <property type="project" value="UniProtKB-KW"/>
</dbReference>
<keyword evidence="4 8" id="KW-0547">Nucleotide-binding</keyword>
<evidence type="ECO:0000256" key="9">
    <source>
        <dbReference type="PIRSR" id="PIRSR038186-1"/>
    </source>
</evidence>
<dbReference type="InterPro" id="IPR040464">
    <property type="entry name" value="InsP(3)kin_ATP-grasp"/>
</dbReference>
<comment type="subunit">
    <text evidence="8">Monomer.</text>
</comment>
<comment type="catalytic activity">
    <reaction evidence="8">
        <text>1D-myo-inositol 3,4,5,6-tetrakisphosphate + ATP = 1D-myo-inositol 1,3,4,5,6-pentakisphosphate + ADP + H(+)</text>
        <dbReference type="Rhea" id="RHEA:12452"/>
        <dbReference type="ChEBI" id="CHEBI:15378"/>
        <dbReference type="ChEBI" id="CHEBI:30616"/>
        <dbReference type="ChEBI" id="CHEBI:57539"/>
        <dbReference type="ChEBI" id="CHEBI:57733"/>
        <dbReference type="ChEBI" id="CHEBI:456216"/>
        <dbReference type="EC" id="2.7.1.134"/>
    </reaction>
</comment>
<dbReference type="Gene3D" id="3.30.1490.220">
    <property type="match status" value="1"/>
</dbReference>
<comment type="function">
    <text evidence="8">Kinase that can phosphorylate various inositol polyphosphate such as Ins(3,4,5,6)P4 or Ins(1,3,4)P3.</text>
</comment>
<evidence type="ECO:0000259" key="12">
    <source>
        <dbReference type="Pfam" id="PF17927"/>
    </source>
</evidence>
<feature type="binding site" evidence="9">
    <location>
        <position position="299"/>
    </location>
    <ligand>
        <name>1D-myo-inositol 1,3,4-trisphosphate</name>
        <dbReference type="ChEBI" id="CHEBI:58414"/>
    </ligand>
</feature>
<evidence type="ECO:0000256" key="6">
    <source>
        <dbReference type="ARBA" id="ARBA00022840"/>
    </source>
</evidence>
<dbReference type="GO" id="GO:0005737">
    <property type="term" value="C:cytoplasm"/>
    <property type="evidence" value="ECO:0007669"/>
    <property type="project" value="TreeGrafter"/>
</dbReference>
<dbReference type="FunFam" id="3.30.470.20:FF:000047">
    <property type="entry name" value="Inositol-tetrakisphosphate 1-kinase 4"/>
    <property type="match status" value="1"/>
</dbReference>
<keyword evidence="14" id="KW-1185">Reference proteome</keyword>
<evidence type="ECO:0000256" key="5">
    <source>
        <dbReference type="ARBA" id="ARBA00022777"/>
    </source>
</evidence>
<evidence type="ECO:0000256" key="8">
    <source>
        <dbReference type="PIRNR" id="PIRNR038186"/>
    </source>
</evidence>
<dbReference type="PANTHER" id="PTHR14217:SF1">
    <property type="entry name" value="INOSITOL-TETRAKISPHOSPHATE 1-KINASE"/>
    <property type="match status" value="1"/>
</dbReference>
<dbReference type="EC" id="2.7.1.134" evidence="8"/>
<evidence type="ECO:0000259" key="11">
    <source>
        <dbReference type="Pfam" id="PF05770"/>
    </source>
</evidence>
<proteinExistence type="inferred from homology"/>
<keyword evidence="6 8" id="KW-0067">ATP-binding</keyword>
<comment type="cofactor">
    <cofactor evidence="8 10">
        <name>Mg(2+)</name>
        <dbReference type="ChEBI" id="CHEBI:18420"/>
    </cofactor>
    <text evidence="8 10">Binds 2 magnesium ions per subunit.</text>
</comment>
<dbReference type="Gene3D" id="3.40.50.11370">
    <property type="match status" value="1"/>
</dbReference>
<dbReference type="GO" id="GO:0052725">
    <property type="term" value="F:inositol-1,3,4-trisphosphate 6-kinase activity"/>
    <property type="evidence" value="ECO:0007669"/>
    <property type="project" value="InterPro"/>
</dbReference>
<feature type="binding site" evidence="9">
    <location>
        <position position="303"/>
    </location>
    <ligand>
        <name>1D-myo-inositol 1,3,4-trisphosphate</name>
        <dbReference type="ChEBI" id="CHEBI:58414"/>
    </ligand>
</feature>
<evidence type="ECO:0000256" key="3">
    <source>
        <dbReference type="ARBA" id="ARBA00022723"/>
    </source>
</evidence>
<comment type="caution">
    <text evidence="13">The sequence shown here is derived from an EMBL/GenBank/DDBJ whole genome shotgun (WGS) entry which is preliminary data.</text>
</comment>
<evidence type="ECO:0000256" key="2">
    <source>
        <dbReference type="ARBA" id="ARBA00022679"/>
    </source>
</evidence>
<evidence type="ECO:0000256" key="4">
    <source>
        <dbReference type="ARBA" id="ARBA00022741"/>
    </source>
</evidence>
<feature type="binding site" evidence="9">
    <location>
        <position position="200"/>
    </location>
    <ligand>
        <name>1D-myo-inositol 1,3,4-trisphosphate</name>
        <dbReference type="ChEBI" id="CHEBI:58414"/>
    </ligand>
</feature>
<evidence type="ECO:0000256" key="10">
    <source>
        <dbReference type="PIRSR" id="PIRSR038186-2"/>
    </source>
</evidence>
<feature type="binding site" evidence="9">
    <location>
        <position position="107"/>
    </location>
    <ligand>
        <name>ATP</name>
        <dbReference type="ChEBI" id="CHEBI:30616"/>
    </ligand>
</feature>
<dbReference type="GO" id="GO:0047325">
    <property type="term" value="F:inositol-3,4,5,6-tetrakisphosphate 1-kinase activity"/>
    <property type="evidence" value="ECO:0007669"/>
    <property type="project" value="UniProtKB-EC"/>
</dbReference>
<keyword evidence="2 8" id="KW-0808">Transferase</keyword>
<dbReference type="InterPro" id="IPR041429">
    <property type="entry name" value="ITPK1_N"/>
</dbReference>
<sequence length="358" mass="40438">MSETGNLCKTIGIWMSEKKSHKLNWKEFINACSSRGFSVVKLDLERPIEQQGNLDIFLHKMTDIISASDQGDTKASSIIGRVEQYLSNNPNVTIIDPLDKVRILLNRYTYYSILEEEVSLQNKEVYTPTFAEFTTNNIEQNIEIMRQRGVTFPVICKPTLAHGSKSAHEMVLIFNKRGLNVCKPPCVVQSFVNHNAVLHKVNVIGDRYNICQRPSLKNFYAADDLDPIYYRTGEVCKADSQSTLSILDPNDKTDITLSLNEDKIKSIIRILRKRIGLLLLGFDVVIDNMTGNHAIIDINVFPSYDNFPNVFEHLLDCIQDSTCNGQSDLDCINNHTLKGLINVDVSSLQYSVTGMNII</sequence>
<evidence type="ECO:0000256" key="1">
    <source>
        <dbReference type="ARBA" id="ARBA00009601"/>
    </source>
</evidence>
<dbReference type="Pfam" id="PF05770">
    <property type="entry name" value="Ins134_P3_kin"/>
    <property type="match status" value="1"/>
</dbReference>
<organism evidence="13 14">
    <name type="scientific">Leptosia nina</name>
    <dbReference type="NCBI Taxonomy" id="320188"/>
    <lineage>
        <taxon>Eukaryota</taxon>
        <taxon>Metazoa</taxon>
        <taxon>Ecdysozoa</taxon>
        <taxon>Arthropoda</taxon>
        <taxon>Hexapoda</taxon>
        <taxon>Insecta</taxon>
        <taxon>Pterygota</taxon>
        <taxon>Neoptera</taxon>
        <taxon>Endopterygota</taxon>
        <taxon>Lepidoptera</taxon>
        <taxon>Glossata</taxon>
        <taxon>Ditrysia</taxon>
        <taxon>Papilionoidea</taxon>
        <taxon>Pieridae</taxon>
        <taxon>Pierinae</taxon>
        <taxon>Leptosia</taxon>
    </lineage>
</organism>
<protein>
    <recommendedName>
        <fullName evidence="8">Inositol-tetrakisphosphate 1-kinase</fullName>
        <ecNumber evidence="8">2.7.1.134</ecNumber>
    </recommendedName>
</protein>
<dbReference type="Pfam" id="PF17927">
    <property type="entry name" value="Ins134_P3_kin_N"/>
    <property type="match status" value="1"/>
</dbReference>
<dbReference type="GO" id="GO:0000287">
    <property type="term" value="F:magnesium ion binding"/>
    <property type="evidence" value="ECO:0007669"/>
    <property type="project" value="InterPro"/>
</dbReference>
<feature type="binding site" evidence="10">
    <location>
        <position position="283"/>
    </location>
    <ligand>
        <name>Mg(2+)</name>
        <dbReference type="ChEBI" id="CHEBI:18420"/>
        <label>1</label>
    </ligand>
</feature>
<feature type="binding site" evidence="9">
    <location>
        <position position="215"/>
    </location>
    <ligand>
        <name>ATP</name>
        <dbReference type="ChEBI" id="CHEBI:30616"/>
    </ligand>
</feature>
<feature type="binding site" evidence="9">
    <location>
        <position position="19"/>
    </location>
    <ligand>
        <name>1D-myo-inositol 1,3,4-trisphosphate</name>
        <dbReference type="ChEBI" id="CHEBI:58414"/>
    </ligand>
</feature>
<comment type="similarity">
    <text evidence="1 8">Belongs to the ITPK1 family.</text>
</comment>
<keyword evidence="5 8" id="KW-0418">Kinase</keyword>
<gene>
    <name evidence="13" type="ORF">LNINA_LOCUS2919</name>
</gene>
<feature type="binding site" evidence="9">
    <location>
        <position position="157"/>
    </location>
    <ligand>
        <name>ATP</name>
        <dbReference type="ChEBI" id="CHEBI:30616"/>
    </ligand>
</feature>
<reference evidence="13 14" key="1">
    <citation type="submission" date="2023-11" db="EMBL/GenBank/DDBJ databases">
        <authorList>
            <person name="Okamura Y."/>
        </authorList>
    </citation>
    <scope>NUCLEOTIDE SEQUENCE [LARGE SCALE GENOMIC DNA]</scope>
</reference>
<dbReference type="SUPFAM" id="SSF56059">
    <property type="entry name" value="Glutathione synthetase ATP-binding domain-like"/>
    <property type="match status" value="1"/>
</dbReference>
<dbReference type="PIRSF" id="PIRSF038186">
    <property type="entry name" value="ITPK"/>
    <property type="match status" value="1"/>
</dbReference>
<evidence type="ECO:0000256" key="7">
    <source>
        <dbReference type="ARBA" id="ARBA00022842"/>
    </source>
</evidence>
<feature type="binding site" evidence="9">
    <location>
        <position position="168"/>
    </location>
    <ligand>
        <name>1D-myo-inositol 1,3,4-trisphosphate</name>
        <dbReference type="ChEBI" id="CHEBI:58414"/>
    </ligand>
</feature>
<feature type="binding site" evidence="9">
    <location>
        <begin position="189"/>
        <end position="200"/>
    </location>
    <ligand>
        <name>ATP</name>
        <dbReference type="ChEBI" id="CHEBI:30616"/>
    </ligand>
</feature>
<dbReference type="InterPro" id="IPR008656">
    <property type="entry name" value="Inositol_tetrakis-P_1-kinase"/>
</dbReference>
<dbReference type="GO" id="GO:0052726">
    <property type="term" value="F:inositol-1,3,4-trisphosphate 5-kinase activity"/>
    <property type="evidence" value="ECO:0007669"/>
    <property type="project" value="InterPro"/>
</dbReference>
<dbReference type="PANTHER" id="PTHR14217">
    <property type="entry name" value="INOSITOL-TETRAKISPHOSPHATE 1-KINASE"/>
    <property type="match status" value="1"/>
</dbReference>
<feature type="binding site" evidence="9">
    <location>
        <position position="60"/>
    </location>
    <ligand>
        <name>1D-myo-inositol 1,3,4-trisphosphate</name>
        <dbReference type="ChEBI" id="CHEBI:58414"/>
    </ligand>
</feature>
<evidence type="ECO:0000313" key="13">
    <source>
        <dbReference type="EMBL" id="CAK1543080.1"/>
    </source>
</evidence>
<evidence type="ECO:0000313" key="14">
    <source>
        <dbReference type="Proteomes" id="UP001497472"/>
    </source>
</evidence>
<dbReference type="GO" id="GO:0032957">
    <property type="term" value="P:inositol trisphosphate metabolic process"/>
    <property type="evidence" value="ECO:0007669"/>
    <property type="project" value="InterPro"/>
</dbReference>
<accession>A0AAV1J0W8</accession>